<keyword evidence="7 12" id="KW-1133">Transmembrane helix</keyword>
<comment type="subcellular location">
    <subcellularLocation>
        <location evidence="1">Membrane</location>
        <topology evidence="1">Multi-pass membrane protein</topology>
    </subcellularLocation>
</comment>
<dbReference type="InterPro" id="IPR000595">
    <property type="entry name" value="cNMP-bd_dom"/>
</dbReference>
<dbReference type="PANTHER" id="PTHR45743:SF2">
    <property type="entry name" value="POTASSIUM CHANNEL AKT1"/>
    <property type="match status" value="1"/>
</dbReference>
<sequence>MLTNGEGGESLQSSMVLDNGFKLFGWTPTVIYPDEPWYLVFWYFCVIMAFVNAGLEPVKMAFTTAENFSRHTLFWTVTELLGTAVFMLDIILKFFVAYKETPESRDEITDLALIRKHYLRTLFFWDVLFMFPFAAIVLTANPDLYFSNLGLYVSLLGLLKLGRLYDMFEMFRRLDLSMLFSQITLTIMRNIMYAVLSCHIFACIIFFVAKCEADNQPLGPAWEGTSWVGRHWERFVDNPIYDQYMYSLYFIVTVYSGLGDGDFYSATPTEAIVIIIFEFFFILLSAYCLGTITMLMVKSDKRSKMFRDQIALLYEYGRLHGLPEDLQMDMRQHLDLQFASEEVNIDKMLSIYPSALNNKVLRHLYLDSLKRCYLFKSCKPKFLDALMALCKADMFMPDVEMIHEGDIVSELHIIMEGTVEVCAYGQQTGADNSQAGDKSMGGPSSHGADKQSSLRRAGSEGSMNLDRVSMNGNSRRRNNSFLGGANGGSMGGRRSSKTALASFHAGRSSSNFDMDSILSPDSELRGQSECFGEIAFLTETQSFESIWTASVVKVLGLSRTAFESLEDTFPTQIRVMLHNMRKHASQALISEVQTAMTAIPQNGAEKSSIQSQMMEFMDEMSTSKAAEIPPNVLKQVKGYVSDKAAKRLWCLESNQSAVSTFFEKQKLSKAIALLGAASKGDEDVSTVNVAETMVKKLLAEGVSASCADYDKRSPLMVSAQEGKESIVRMLIEGNANVHAIDIFGGNALLGAVKAGHHSCIQLLMEQSASLADCAKVVMTQVVECIIEGDMAMLGRFLAAGAEPDHPDHNKNRLLHVAAVEGSLAAVKLLVKAGANVLLQNRNGNTALDDAKRVQAAPVVEFLEPIVAEALREQGLGFIPDGMKPAAGSTRYLKESLTGSIASRGSLQPTISMRHTSSMKYDSAASAALQNILNGSSPSNSMSTKRTSVVAGSVGRVSSIIGCAGHTLIAYDSKRERFTDNGLDGLNAIAEIGSEAESQQQGYEAEQEEVVSLIAFSPFKYNADGKDESHSLSQDDVDHLLGHLNVTADTDFLTGDKMTRQSSRQNVAVMPFQPKAEADDSLPAATIEQIASDLAEAGSRKQSLMKITAEPSSPMLLKYAENGPLNSADYSVTELIEDMDLEDKVVLLSKPNKGHANRDSAAIIIGNAPSRSRVSTAPLPHPSLPAQGPPRILAAASMYLFPTQDDDDDDLLLETMEVASATASASGLSAAAAAARPTAVTPVSQHQGHTQGFTDDISQVGVSRCGPDGRRTSGVLETPVLPFEGSVHATQ</sequence>
<dbReference type="Pfam" id="PF12796">
    <property type="entry name" value="Ank_2"/>
    <property type="match status" value="2"/>
</dbReference>
<dbReference type="SUPFAM" id="SSF81324">
    <property type="entry name" value="Voltage-gated potassium channels"/>
    <property type="match status" value="1"/>
</dbReference>
<keyword evidence="6" id="KW-0407">Ion channel</keyword>
<dbReference type="PROSITE" id="PS50297">
    <property type="entry name" value="ANK_REP_REGION"/>
    <property type="match status" value="2"/>
</dbReference>
<evidence type="ECO:0000259" key="13">
    <source>
        <dbReference type="PROSITE" id="PS50042"/>
    </source>
</evidence>
<dbReference type="PROSITE" id="PS50088">
    <property type="entry name" value="ANK_REPEAT"/>
    <property type="match status" value="2"/>
</dbReference>
<feature type="transmembrane region" description="Helical" evidence="12">
    <location>
        <begin position="75"/>
        <end position="96"/>
    </location>
</feature>
<keyword evidence="5" id="KW-0631">Potassium channel</keyword>
<dbReference type="PANTHER" id="PTHR45743">
    <property type="entry name" value="POTASSIUM CHANNEL AKT1"/>
    <property type="match status" value="1"/>
</dbReference>
<evidence type="ECO:0000313" key="15">
    <source>
        <dbReference type="Proteomes" id="UP000232323"/>
    </source>
</evidence>
<dbReference type="Gene3D" id="1.25.40.20">
    <property type="entry name" value="Ankyrin repeat-containing domain"/>
    <property type="match status" value="2"/>
</dbReference>
<dbReference type="InterPro" id="IPR005821">
    <property type="entry name" value="Ion_trans_dom"/>
</dbReference>
<dbReference type="GO" id="GO:0034702">
    <property type="term" value="C:monoatomic ion channel complex"/>
    <property type="evidence" value="ECO:0007669"/>
    <property type="project" value="UniProtKB-KW"/>
</dbReference>
<evidence type="ECO:0000313" key="14">
    <source>
        <dbReference type="EMBL" id="GAX76940.1"/>
    </source>
</evidence>
<dbReference type="Proteomes" id="UP000232323">
    <property type="component" value="Unassembled WGS sequence"/>
</dbReference>
<evidence type="ECO:0000256" key="5">
    <source>
        <dbReference type="ARBA" id="ARBA00022826"/>
    </source>
</evidence>
<keyword evidence="8" id="KW-0406">Ion transport</keyword>
<dbReference type="OrthoDB" id="2012993at2759"/>
<keyword evidence="4 12" id="KW-0812">Transmembrane</keyword>
<accession>A0A250X2G9</accession>
<proteinExistence type="inferred from homology"/>
<evidence type="ECO:0000256" key="2">
    <source>
        <dbReference type="ARBA" id="ARBA00007929"/>
    </source>
</evidence>
<keyword evidence="9 12" id="KW-0472">Membrane</keyword>
<feature type="repeat" description="ANK" evidence="10">
    <location>
        <begin position="710"/>
        <end position="742"/>
    </location>
</feature>
<protein>
    <recommendedName>
        <fullName evidence="13">Cyclic nucleotide-binding domain-containing protein</fullName>
    </recommendedName>
</protein>
<dbReference type="InterPro" id="IPR002110">
    <property type="entry name" value="Ankyrin_rpt"/>
</dbReference>
<dbReference type="SUPFAM" id="SSF48403">
    <property type="entry name" value="Ankyrin repeat"/>
    <property type="match status" value="1"/>
</dbReference>
<evidence type="ECO:0000256" key="12">
    <source>
        <dbReference type="SAM" id="Phobius"/>
    </source>
</evidence>
<dbReference type="Gene3D" id="1.10.287.70">
    <property type="match status" value="1"/>
</dbReference>
<dbReference type="PROSITE" id="PS50042">
    <property type="entry name" value="CNMP_BINDING_3"/>
    <property type="match status" value="2"/>
</dbReference>
<dbReference type="SMART" id="SM00248">
    <property type="entry name" value="ANK"/>
    <property type="match status" value="3"/>
</dbReference>
<evidence type="ECO:0000256" key="8">
    <source>
        <dbReference type="ARBA" id="ARBA00023065"/>
    </source>
</evidence>
<name>A0A250X2G9_9CHLO</name>
<feature type="transmembrane region" description="Helical" evidence="12">
    <location>
        <begin position="186"/>
        <end position="209"/>
    </location>
</feature>
<feature type="transmembrane region" description="Helical" evidence="12">
    <location>
        <begin position="144"/>
        <end position="165"/>
    </location>
</feature>
<dbReference type="InterPro" id="IPR045319">
    <property type="entry name" value="KAT/AKT"/>
</dbReference>
<evidence type="ECO:0000256" key="6">
    <source>
        <dbReference type="ARBA" id="ARBA00022882"/>
    </source>
</evidence>
<dbReference type="InterPro" id="IPR014710">
    <property type="entry name" value="RmlC-like_jellyroll"/>
</dbReference>
<feature type="domain" description="Cyclic nucleotide-binding" evidence="13">
    <location>
        <begin position="526"/>
        <end position="565"/>
    </location>
</feature>
<evidence type="ECO:0000256" key="7">
    <source>
        <dbReference type="ARBA" id="ARBA00022989"/>
    </source>
</evidence>
<feature type="repeat" description="ANK" evidence="10">
    <location>
        <begin position="809"/>
        <end position="841"/>
    </location>
</feature>
<keyword evidence="6" id="KW-0851">Voltage-gated channel</keyword>
<evidence type="ECO:0000256" key="11">
    <source>
        <dbReference type="SAM" id="MobiDB-lite"/>
    </source>
</evidence>
<keyword evidence="5" id="KW-0633">Potassium transport</keyword>
<dbReference type="Gene3D" id="2.60.120.10">
    <property type="entry name" value="Jelly Rolls"/>
    <property type="match status" value="1"/>
</dbReference>
<reference evidence="14 15" key="1">
    <citation type="submission" date="2017-08" db="EMBL/GenBank/DDBJ databases">
        <title>Acidophilic green algal genome provides insights into adaptation to an acidic environment.</title>
        <authorList>
            <person name="Hirooka S."/>
            <person name="Hirose Y."/>
            <person name="Kanesaki Y."/>
            <person name="Higuchi S."/>
            <person name="Fujiwara T."/>
            <person name="Onuma R."/>
            <person name="Era A."/>
            <person name="Ohbayashi R."/>
            <person name="Uzuka A."/>
            <person name="Nozaki H."/>
            <person name="Yoshikawa H."/>
            <person name="Miyagishima S.Y."/>
        </authorList>
    </citation>
    <scope>NUCLEOTIDE SEQUENCE [LARGE SCALE GENOMIC DNA]</scope>
    <source>
        <strain evidence="14 15">NIES-2499</strain>
    </source>
</reference>
<gene>
    <name evidence="14" type="ORF">CEUSTIGMA_g4387.t1</name>
</gene>
<dbReference type="InterPro" id="IPR036770">
    <property type="entry name" value="Ankyrin_rpt-contain_sf"/>
</dbReference>
<keyword evidence="5" id="KW-0630">Potassium</keyword>
<comment type="caution">
    <text evidence="14">The sequence shown here is derived from an EMBL/GenBank/DDBJ whole genome shotgun (WGS) entry which is preliminary data.</text>
</comment>
<keyword evidence="3" id="KW-0813">Transport</keyword>
<organism evidence="14 15">
    <name type="scientific">Chlamydomonas eustigma</name>
    <dbReference type="NCBI Taxonomy" id="1157962"/>
    <lineage>
        <taxon>Eukaryota</taxon>
        <taxon>Viridiplantae</taxon>
        <taxon>Chlorophyta</taxon>
        <taxon>core chlorophytes</taxon>
        <taxon>Chlorophyceae</taxon>
        <taxon>CS clade</taxon>
        <taxon>Chlamydomonadales</taxon>
        <taxon>Chlamydomonadaceae</taxon>
        <taxon>Chlamydomonas</taxon>
    </lineage>
</organism>
<dbReference type="EMBL" id="BEGY01000021">
    <property type="protein sequence ID" value="GAX76940.1"/>
    <property type="molecule type" value="Genomic_DNA"/>
</dbReference>
<keyword evidence="15" id="KW-1185">Reference proteome</keyword>
<feature type="compositionally biased region" description="Polar residues" evidence="11">
    <location>
        <begin position="1241"/>
        <end position="1260"/>
    </location>
</feature>
<dbReference type="GO" id="GO:0005249">
    <property type="term" value="F:voltage-gated potassium channel activity"/>
    <property type="evidence" value="ECO:0007669"/>
    <property type="project" value="InterPro"/>
</dbReference>
<keyword evidence="10" id="KW-0040">ANK repeat</keyword>
<evidence type="ECO:0000256" key="9">
    <source>
        <dbReference type="ARBA" id="ARBA00023136"/>
    </source>
</evidence>
<feature type="transmembrane region" description="Helical" evidence="12">
    <location>
        <begin position="37"/>
        <end position="55"/>
    </location>
</feature>
<dbReference type="SUPFAM" id="SSF51206">
    <property type="entry name" value="cAMP-binding domain-like"/>
    <property type="match status" value="1"/>
</dbReference>
<feature type="transmembrane region" description="Helical" evidence="12">
    <location>
        <begin position="271"/>
        <end position="297"/>
    </location>
</feature>
<feature type="region of interest" description="Disordered" evidence="11">
    <location>
        <begin position="1241"/>
        <end position="1276"/>
    </location>
</feature>
<evidence type="ECO:0000256" key="10">
    <source>
        <dbReference type="PROSITE-ProRule" id="PRU00023"/>
    </source>
</evidence>
<evidence type="ECO:0000256" key="4">
    <source>
        <dbReference type="ARBA" id="ARBA00022692"/>
    </source>
</evidence>
<dbReference type="InterPro" id="IPR018490">
    <property type="entry name" value="cNMP-bd_dom_sf"/>
</dbReference>
<dbReference type="Pfam" id="PF00520">
    <property type="entry name" value="Ion_trans"/>
    <property type="match status" value="1"/>
</dbReference>
<comment type="similarity">
    <text evidence="2">Belongs to the potassium channel family. Plant (TC 1.A.1.4) subfamily.</text>
</comment>
<evidence type="ECO:0000256" key="1">
    <source>
        <dbReference type="ARBA" id="ARBA00004141"/>
    </source>
</evidence>
<feature type="region of interest" description="Disordered" evidence="11">
    <location>
        <begin position="430"/>
        <end position="501"/>
    </location>
</feature>
<feature type="transmembrane region" description="Helical" evidence="12">
    <location>
        <begin position="117"/>
        <end position="138"/>
    </location>
</feature>
<evidence type="ECO:0000256" key="3">
    <source>
        <dbReference type="ARBA" id="ARBA00022448"/>
    </source>
</evidence>
<feature type="domain" description="Cyclic nucleotide-binding" evidence="13">
    <location>
        <begin position="374"/>
        <end position="421"/>
    </location>
</feature>